<protein>
    <submittedName>
        <fullName evidence="1">Uncharacterized protein</fullName>
    </submittedName>
</protein>
<evidence type="ECO:0000313" key="2">
    <source>
        <dbReference type="Proteomes" id="UP000501868"/>
    </source>
</evidence>
<dbReference type="EMBL" id="CP051128">
    <property type="protein sequence ID" value="QIZ06569.1"/>
    <property type="molecule type" value="Genomic_DNA"/>
</dbReference>
<dbReference type="Proteomes" id="UP000501868">
    <property type="component" value="Chromosome"/>
</dbReference>
<gene>
    <name evidence="1" type="ORF">HFZ78_07500</name>
</gene>
<organism evidence="1 2">
    <name type="scientific">Priestia megaterium</name>
    <name type="common">Bacillus megaterium</name>
    <dbReference type="NCBI Taxonomy" id="1404"/>
    <lineage>
        <taxon>Bacteria</taxon>
        <taxon>Bacillati</taxon>
        <taxon>Bacillota</taxon>
        <taxon>Bacilli</taxon>
        <taxon>Bacillales</taxon>
        <taxon>Bacillaceae</taxon>
        <taxon>Priestia</taxon>
    </lineage>
</organism>
<sequence length="94" mass="11189">MTNEDYELDLVNKAIENAPSWLNDDLEGIAKKEKTKLRISFVISELYSRYTFSYRHITASMNQSSEWSTTARERLNFIDNNIDLIQYMIKRMEE</sequence>
<name>A0A6H1NZ48_PRIMG</name>
<reference evidence="1 2" key="2">
    <citation type="submission" date="2020-04" db="EMBL/GenBank/DDBJ databases">
        <authorList>
            <person name="Fomenkov A."/>
            <person name="Anton B.P."/>
            <person name="Roberts R.J."/>
        </authorList>
    </citation>
    <scope>NUCLEOTIDE SEQUENCE [LARGE SCALE GENOMIC DNA]</scope>
    <source>
        <strain evidence="1 2">S2</strain>
    </source>
</reference>
<evidence type="ECO:0000313" key="1">
    <source>
        <dbReference type="EMBL" id="QIZ06569.1"/>
    </source>
</evidence>
<reference evidence="1 2" key="1">
    <citation type="submission" date="2020-04" db="EMBL/GenBank/DDBJ databases">
        <title>Genome-Wide Identification of 5-Methylcytosine Sites in Bacterial Genomes By High-Throughput Sequencing of MspJI Restriction Fragments.</title>
        <authorList>
            <person name="Wu V."/>
        </authorList>
    </citation>
    <scope>NUCLEOTIDE SEQUENCE [LARGE SCALE GENOMIC DNA]</scope>
    <source>
        <strain evidence="1 2">S2</strain>
    </source>
</reference>
<dbReference type="AlphaFoldDB" id="A0A6H1NZ48"/>
<proteinExistence type="predicted"/>
<accession>A0A6H1NZ48</accession>